<reference evidence="1" key="1">
    <citation type="submission" date="2014-05" db="EMBL/GenBank/DDBJ databases">
        <title>The transcriptome of the halophilic microalga Tetraselmis sp. GSL018 isolated from the Great Salt Lake, Utah.</title>
        <authorList>
            <person name="Jinkerson R.E."/>
            <person name="D'Adamo S."/>
            <person name="Posewitz M.C."/>
        </authorList>
    </citation>
    <scope>NUCLEOTIDE SEQUENCE</scope>
    <source>
        <strain evidence="1">GSL018</strain>
    </source>
</reference>
<proteinExistence type="predicted"/>
<accession>A0A061QLQ0</accession>
<dbReference type="AlphaFoldDB" id="A0A061QLQ0"/>
<name>A0A061QLQ0_9CHLO</name>
<protein>
    <submittedName>
        <fullName evidence="1">Uncharacterized protein</fullName>
    </submittedName>
</protein>
<sequence length="65" mass="7193">MPPAKEGHIWVLSDPRICTAEPEEHSTNTVQLQQAILENVPSVEVGFLKQLQHSIRLISGGAVYE</sequence>
<evidence type="ECO:0000313" key="1">
    <source>
        <dbReference type="EMBL" id="JAC61582.1"/>
    </source>
</evidence>
<gene>
    <name evidence="1" type="ORF">TSPGSL018_25836</name>
</gene>
<organism evidence="1">
    <name type="scientific">Tetraselmis sp. GSL018</name>
    <dbReference type="NCBI Taxonomy" id="582737"/>
    <lineage>
        <taxon>Eukaryota</taxon>
        <taxon>Viridiplantae</taxon>
        <taxon>Chlorophyta</taxon>
        <taxon>core chlorophytes</taxon>
        <taxon>Chlorodendrophyceae</taxon>
        <taxon>Chlorodendrales</taxon>
        <taxon>Chlorodendraceae</taxon>
        <taxon>Tetraselmis</taxon>
    </lineage>
</organism>
<dbReference type="EMBL" id="GBEZ01025512">
    <property type="protein sequence ID" value="JAC61582.1"/>
    <property type="molecule type" value="Transcribed_RNA"/>
</dbReference>